<dbReference type="Proteomes" id="UP001428817">
    <property type="component" value="Unassembled WGS sequence"/>
</dbReference>
<gene>
    <name evidence="5" type="ORF">GCM10023321_45130</name>
</gene>
<proteinExistence type="predicted"/>
<dbReference type="Pfam" id="PF01494">
    <property type="entry name" value="FAD_binding_3"/>
    <property type="match status" value="1"/>
</dbReference>
<dbReference type="Pfam" id="PF21274">
    <property type="entry name" value="Rng_hyd_C"/>
    <property type="match status" value="1"/>
</dbReference>
<keyword evidence="2" id="KW-0285">Flavoprotein</keyword>
<feature type="domain" description="FAD-binding" evidence="4">
    <location>
        <begin position="2"/>
        <end position="349"/>
    </location>
</feature>
<name>A0ABP9QG04_9PSEU</name>
<reference evidence="6" key="1">
    <citation type="journal article" date="2019" name="Int. J. Syst. Evol. Microbiol.">
        <title>The Global Catalogue of Microorganisms (GCM) 10K type strain sequencing project: providing services to taxonomists for standard genome sequencing and annotation.</title>
        <authorList>
            <consortium name="The Broad Institute Genomics Platform"/>
            <consortium name="The Broad Institute Genome Sequencing Center for Infectious Disease"/>
            <person name="Wu L."/>
            <person name="Ma J."/>
        </authorList>
    </citation>
    <scope>NUCLEOTIDE SEQUENCE [LARGE SCALE GENOMIC DNA]</scope>
    <source>
        <strain evidence="6">JCM 18303</strain>
    </source>
</reference>
<dbReference type="GO" id="GO:0004497">
    <property type="term" value="F:monooxygenase activity"/>
    <property type="evidence" value="ECO:0007669"/>
    <property type="project" value="UniProtKB-KW"/>
</dbReference>
<evidence type="ECO:0000313" key="6">
    <source>
        <dbReference type="Proteomes" id="UP001428817"/>
    </source>
</evidence>
<dbReference type="EMBL" id="BAABJP010000023">
    <property type="protein sequence ID" value="GAA5161225.1"/>
    <property type="molecule type" value="Genomic_DNA"/>
</dbReference>
<dbReference type="PRINTS" id="PR00420">
    <property type="entry name" value="RNGMNOXGNASE"/>
</dbReference>
<comment type="cofactor">
    <cofactor evidence="1">
        <name>FAD</name>
        <dbReference type="ChEBI" id="CHEBI:57692"/>
    </cofactor>
</comment>
<comment type="caution">
    <text evidence="5">The sequence shown here is derived from an EMBL/GenBank/DDBJ whole genome shotgun (WGS) entry which is preliminary data.</text>
</comment>
<dbReference type="SUPFAM" id="SSF51905">
    <property type="entry name" value="FAD/NAD(P)-binding domain"/>
    <property type="match status" value="1"/>
</dbReference>
<dbReference type="PANTHER" id="PTHR43004">
    <property type="entry name" value="TRK SYSTEM POTASSIUM UPTAKE PROTEIN"/>
    <property type="match status" value="1"/>
</dbReference>
<keyword evidence="5" id="KW-0503">Monooxygenase</keyword>
<evidence type="ECO:0000256" key="1">
    <source>
        <dbReference type="ARBA" id="ARBA00001974"/>
    </source>
</evidence>
<protein>
    <submittedName>
        <fullName evidence="5">FAD-dependent monooxygenase</fullName>
    </submittedName>
</protein>
<evidence type="ECO:0000256" key="3">
    <source>
        <dbReference type="ARBA" id="ARBA00022827"/>
    </source>
</evidence>
<evidence type="ECO:0000313" key="5">
    <source>
        <dbReference type="EMBL" id="GAA5161225.1"/>
    </source>
</evidence>
<keyword evidence="5" id="KW-0560">Oxidoreductase</keyword>
<evidence type="ECO:0000259" key="4">
    <source>
        <dbReference type="Pfam" id="PF01494"/>
    </source>
</evidence>
<dbReference type="InterPro" id="IPR036188">
    <property type="entry name" value="FAD/NAD-bd_sf"/>
</dbReference>
<dbReference type="Gene3D" id="3.50.50.60">
    <property type="entry name" value="FAD/NAD(P)-binding domain"/>
    <property type="match status" value="1"/>
</dbReference>
<keyword evidence="3" id="KW-0274">FAD</keyword>
<dbReference type="Gene3D" id="3.30.70.2450">
    <property type="match status" value="1"/>
</dbReference>
<keyword evidence="6" id="KW-1185">Reference proteome</keyword>
<organism evidence="5 6">
    <name type="scientific">Pseudonocardia eucalypti</name>
    <dbReference type="NCBI Taxonomy" id="648755"/>
    <lineage>
        <taxon>Bacteria</taxon>
        <taxon>Bacillati</taxon>
        <taxon>Actinomycetota</taxon>
        <taxon>Actinomycetes</taxon>
        <taxon>Pseudonocardiales</taxon>
        <taxon>Pseudonocardiaceae</taxon>
        <taxon>Pseudonocardia</taxon>
    </lineage>
</organism>
<accession>A0ABP9QG04</accession>
<sequence length="537" mass="58582">MLVVGAGPSGLATALAVARYGLRVRVVDHKDGPVEQARATMVHARTLEYLDHFGLADHAMAQGTPITHVQVYDQNRGSAELPLAGRGIEGRTRFPCALSLPQSKFEATLVTALAEYGVSVDWNTRLEDVTDHGHNVGATVRRGAQREQVVARRLVGADGARSTVRRCLGIAFNGSTYPQIGLLADVALDARLPPNRLRLTLTRGGFVGVVPIGDGTYRLFGAVPPGFGPTPSWSETTHDPYAQLARDRLRKWWREYFQADGELRDVVWASLFRFHSCIADRFSTGNVFLVGDAAHIHNPAGGQGLNLGVGDATNLAWKLALVSSGEAKVSILRSYETERRRVARTIMHNTDRGFKLELGGNAAVMWIRMRLLRRLVRPLTRLPLVRKIVFRILSQTWISYRGSPAVAAGPATGSLRAGDRAPHTALATTSGSILDVLRQSGYQLLMFEGISPTASLGELGRIGAELPERYLSPVRVHVIPRAETAAHETYGAHHTRVVLVRPDGHIALIGEPRGPRDIEPLITHLDGILLTRPRVLT</sequence>
<dbReference type="InterPro" id="IPR050641">
    <property type="entry name" value="RIFMO-like"/>
</dbReference>
<dbReference type="Gene3D" id="3.40.30.120">
    <property type="match status" value="1"/>
</dbReference>
<evidence type="ECO:0000256" key="2">
    <source>
        <dbReference type="ARBA" id="ARBA00022630"/>
    </source>
</evidence>
<dbReference type="InterPro" id="IPR002938">
    <property type="entry name" value="FAD-bd"/>
</dbReference>
<dbReference type="PANTHER" id="PTHR43004:SF19">
    <property type="entry name" value="BINDING MONOOXYGENASE, PUTATIVE (JCVI)-RELATED"/>
    <property type="match status" value="1"/>
</dbReference>